<evidence type="ECO:0000259" key="1">
    <source>
        <dbReference type="Pfam" id="PF01869"/>
    </source>
</evidence>
<dbReference type="InterPro" id="IPR052519">
    <property type="entry name" value="Euk-type_GlcNAc_Kinase"/>
</dbReference>
<dbReference type="EMBL" id="CP019699">
    <property type="protein sequence ID" value="AQS56341.1"/>
    <property type="molecule type" value="Genomic_DNA"/>
</dbReference>
<proteinExistence type="predicted"/>
<dbReference type="PANTHER" id="PTHR43190">
    <property type="entry name" value="N-ACETYL-D-GLUCOSAMINE KINASE"/>
    <property type="match status" value="1"/>
</dbReference>
<name>A0A1U9K8J4_9BACL</name>
<evidence type="ECO:0000313" key="2">
    <source>
        <dbReference type="EMBL" id="AQS56341.1"/>
    </source>
</evidence>
<dbReference type="SUPFAM" id="SSF53067">
    <property type="entry name" value="Actin-like ATPase domain"/>
    <property type="match status" value="2"/>
</dbReference>
<dbReference type="Proteomes" id="UP000188603">
    <property type="component" value="Chromosome"/>
</dbReference>
<feature type="domain" description="ATPase BadF/BadG/BcrA/BcrD type" evidence="1">
    <location>
        <begin position="5"/>
        <end position="298"/>
    </location>
</feature>
<dbReference type="PANTHER" id="PTHR43190:SF3">
    <property type="entry name" value="N-ACETYL-D-GLUCOSAMINE KINASE"/>
    <property type="match status" value="1"/>
</dbReference>
<keyword evidence="3" id="KW-1185">Reference proteome</keyword>
<reference evidence="2 3" key="1">
    <citation type="journal article" date="2015" name="Int. J. Syst. Evol. Microbiol.">
        <title>Novibacillus thermophilus gen. nov., sp. nov., a Gram-staining-negative and moderately thermophilic member of the family Thermoactinomycetaceae.</title>
        <authorList>
            <person name="Yang G."/>
            <person name="Chen J."/>
            <person name="Zhou S."/>
        </authorList>
    </citation>
    <scope>NUCLEOTIDE SEQUENCE [LARGE SCALE GENOMIC DNA]</scope>
    <source>
        <strain evidence="2 3">SG-1</strain>
    </source>
</reference>
<gene>
    <name evidence="2" type="ORF">B0W44_11785</name>
</gene>
<organism evidence="2 3">
    <name type="scientific">Novibacillus thermophilus</name>
    <dbReference type="NCBI Taxonomy" id="1471761"/>
    <lineage>
        <taxon>Bacteria</taxon>
        <taxon>Bacillati</taxon>
        <taxon>Bacillota</taxon>
        <taxon>Bacilli</taxon>
        <taxon>Bacillales</taxon>
        <taxon>Thermoactinomycetaceae</taxon>
        <taxon>Novibacillus</taxon>
    </lineage>
</organism>
<dbReference type="Gene3D" id="3.30.420.40">
    <property type="match status" value="2"/>
</dbReference>
<protein>
    <recommendedName>
        <fullName evidence="1">ATPase BadF/BadG/BcrA/BcrD type domain-containing protein</fullName>
    </recommendedName>
</protein>
<dbReference type="CDD" id="cd24007">
    <property type="entry name" value="ASKHA_NBD_eukNAGK-like"/>
    <property type="match status" value="1"/>
</dbReference>
<evidence type="ECO:0000313" key="3">
    <source>
        <dbReference type="Proteomes" id="UP000188603"/>
    </source>
</evidence>
<dbReference type="InterPro" id="IPR043129">
    <property type="entry name" value="ATPase_NBD"/>
</dbReference>
<dbReference type="Pfam" id="PF01869">
    <property type="entry name" value="BcrAD_BadFG"/>
    <property type="match status" value="1"/>
</dbReference>
<dbReference type="STRING" id="1471761.B0W44_11785"/>
<sequence>MTTFIGIDGGGTKTSAVVANERGTILGEATAGPSNPNGSDMERIGDVFRSVKRQLTPYVGHWKHAVVFAGIAGVSHRDVHDALRRCLQNVFSDVQKLTLDHDGMNALASVTYGEPGVIQIAGTGSLTFGVGKQGTRCRIGGWGYLLGDEGSGFDLGRRALIQVMKAYDGRGRPTVLTDLALKKWGLESPEDVIPYVYRHDVRRILASFTYELFQAAENDDTVARSVIEEAAEELALSILTALESLDLLDEPVPVGLIGGAFQPLLIRALEKKLSGTAVHPSRLLRPQVKPVVGALAWAYKSAGMDPKLLLGKNEDCRTAY</sequence>
<dbReference type="KEGG" id="ntr:B0W44_11785"/>
<dbReference type="InterPro" id="IPR002731">
    <property type="entry name" value="ATPase_BadF"/>
</dbReference>
<dbReference type="AlphaFoldDB" id="A0A1U9K8J4"/>
<accession>A0A1U9K8J4</accession>